<comment type="caution">
    <text evidence="1">The sequence shown here is derived from an EMBL/GenBank/DDBJ whole genome shotgun (WGS) entry which is preliminary data.</text>
</comment>
<proteinExistence type="predicted"/>
<accession>A0A828Z5P8</accession>
<evidence type="ECO:0000313" key="2">
    <source>
        <dbReference type="Proteomes" id="UP000001338"/>
    </source>
</evidence>
<protein>
    <submittedName>
        <fullName evidence="1">Uncharacterized protein</fullName>
    </submittedName>
</protein>
<dbReference type="EMBL" id="AFLV02000015">
    <property type="protein sequence ID" value="EKR65654.1"/>
    <property type="molecule type" value="Genomic_DNA"/>
</dbReference>
<dbReference type="Proteomes" id="UP000001338">
    <property type="component" value="Unassembled WGS sequence"/>
</dbReference>
<organism evidence="1 2">
    <name type="scientific">Leptospira weilii str. 2006001853</name>
    <dbReference type="NCBI Taxonomy" id="1001589"/>
    <lineage>
        <taxon>Bacteria</taxon>
        <taxon>Pseudomonadati</taxon>
        <taxon>Spirochaetota</taxon>
        <taxon>Spirochaetia</taxon>
        <taxon>Leptospirales</taxon>
        <taxon>Leptospiraceae</taxon>
        <taxon>Leptospira</taxon>
    </lineage>
</organism>
<evidence type="ECO:0000313" key="1">
    <source>
        <dbReference type="EMBL" id="EKR65654.1"/>
    </source>
</evidence>
<name>A0A828Z5P8_9LEPT</name>
<gene>
    <name evidence="1" type="ORF">LEP1GSC036_4105</name>
</gene>
<dbReference type="AlphaFoldDB" id="A0A828Z5P8"/>
<reference evidence="1 2" key="1">
    <citation type="submission" date="2012-10" db="EMBL/GenBank/DDBJ databases">
        <authorList>
            <person name="Harkins D.M."/>
            <person name="Durkin A.S."/>
            <person name="Brinkac L.M."/>
            <person name="Haft D.H."/>
            <person name="Selengut J.D."/>
            <person name="Sanka R."/>
            <person name="DePew J."/>
            <person name="Purushe J."/>
            <person name="Whelen A.C."/>
            <person name="Vinetz J.M."/>
            <person name="Sutton G.G."/>
            <person name="Nierman W.C."/>
            <person name="Fouts D.E."/>
        </authorList>
    </citation>
    <scope>NUCLEOTIDE SEQUENCE [LARGE SCALE GENOMIC DNA]</scope>
    <source>
        <strain evidence="1 2">2006001853</strain>
    </source>
</reference>
<sequence>MASDRNPNLGYFQSIIKGGLGRDISRLRFLLRKDTNRKTKNVVLFKTPAIVFA</sequence>